<feature type="transmembrane region" description="Helical" evidence="1">
    <location>
        <begin position="30"/>
        <end position="63"/>
    </location>
</feature>
<evidence type="ECO:0000313" key="2">
    <source>
        <dbReference type="EMBL" id="HGV66998.1"/>
    </source>
</evidence>
<evidence type="ECO:0000256" key="1">
    <source>
        <dbReference type="SAM" id="Phobius"/>
    </source>
</evidence>
<comment type="caution">
    <text evidence="2">The sequence shown here is derived from an EMBL/GenBank/DDBJ whole genome shotgun (WGS) entry which is preliminary data.</text>
</comment>
<keyword evidence="1" id="KW-0812">Transmembrane</keyword>
<gene>
    <name evidence="2" type="ORF">ENV02_04195</name>
</gene>
<dbReference type="AlphaFoldDB" id="A0A7J3QFX2"/>
<feature type="transmembrane region" description="Helical" evidence="1">
    <location>
        <begin position="69"/>
        <end position="93"/>
    </location>
</feature>
<dbReference type="EMBL" id="DTET01000220">
    <property type="protein sequence ID" value="HGV66998.1"/>
    <property type="molecule type" value="Genomic_DNA"/>
</dbReference>
<organism evidence="2">
    <name type="scientific">Ignisphaera aggregans</name>
    <dbReference type="NCBI Taxonomy" id="334771"/>
    <lineage>
        <taxon>Archaea</taxon>
        <taxon>Thermoproteota</taxon>
        <taxon>Thermoprotei</taxon>
        <taxon>Desulfurococcales</taxon>
        <taxon>Desulfurococcaceae</taxon>
        <taxon>Ignisphaera</taxon>
    </lineage>
</organism>
<evidence type="ECO:0008006" key="3">
    <source>
        <dbReference type="Google" id="ProtNLM"/>
    </source>
</evidence>
<protein>
    <recommendedName>
        <fullName evidence="3">Cobalt ABC transporter permease</fullName>
    </recommendedName>
</protein>
<feature type="transmembrane region" description="Helical" evidence="1">
    <location>
        <begin position="210"/>
        <end position="229"/>
    </location>
</feature>
<proteinExistence type="predicted"/>
<accession>A0A7J3QFX2</accession>
<reference evidence="2" key="1">
    <citation type="journal article" date="2020" name="mSystems">
        <title>Genome- and Community-Level Interaction Insights into Carbon Utilization and Element Cycling Functions of Hydrothermarchaeota in Hydrothermal Sediment.</title>
        <authorList>
            <person name="Zhou Z."/>
            <person name="Liu Y."/>
            <person name="Xu W."/>
            <person name="Pan J."/>
            <person name="Luo Z.H."/>
            <person name="Li M."/>
        </authorList>
    </citation>
    <scope>NUCLEOTIDE SEQUENCE [LARGE SCALE GENOMIC DNA]</scope>
    <source>
        <strain evidence="2">SpSt-721</strain>
    </source>
</reference>
<name>A0A7J3QFX2_9CREN</name>
<keyword evidence="1" id="KW-0472">Membrane</keyword>
<feature type="transmembrane region" description="Helical" evidence="1">
    <location>
        <begin position="100"/>
        <end position="119"/>
    </location>
</feature>
<sequence length="235" mass="27027">MSILSRSIMLLSRSLFLYGLTESRMGSTMILVLFATISILIIINSPFLSIIPIALITIYYILYSMIKQLLYGALVSAIPSLWMSLSNVLALYIMAKPIDIFNVLTIFIKAEVGALAILFVMHNINIFELTYISQLISKKLTFATILLMRILPHFLKEAYEMIYIHKLKNEKMWKTLAMLFIRSDEIIAFFTEGLYLKRNNINPKLLYKKYTLLMQLILTIVNIASFVFIKQFGIG</sequence>
<keyword evidence="1" id="KW-1133">Transmembrane helix</keyword>